<keyword evidence="2" id="KW-1185">Reference proteome</keyword>
<organism evidence="1 2">
    <name type="scientific">Avena sativa</name>
    <name type="common">Oat</name>
    <dbReference type="NCBI Taxonomy" id="4498"/>
    <lineage>
        <taxon>Eukaryota</taxon>
        <taxon>Viridiplantae</taxon>
        <taxon>Streptophyta</taxon>
        <taxon>Embryophyta</taxon>
        <taxon>Tracheophyta</taxon>
        <taxon>Spermatophyta</taxon>
        <taxon>Magnoliopsida</taxon>
        <taxon>Liliopsida</taxon>
        <taxon>Poales</taxon>
        <taxon>Poaceae</taxon>
        <taxon>BOP clade</taxon>
        <taxon>Pooideae</taxon>
        <taxon>Poodae</taxon>
        <taxon>Poeae</taxon>
        <taxon>Poeae Chloroplast Group 1 (Aveneae type)</taxon>
        <taxon>Aveninae</taxon>
        <taxon>Avena</taxon>
    </lineage>
</organism>
<name>A0ACD5YSZ3_AVESA</name>
<accession>A0ACD5YSZ3</accession>
<protein>
    <submittedName>
        <fullName evidence="1">Uncharacterized protein</fullName>
    </submittedName>
</protein>
<dbReference type="EnsemblPlants" id="AVESA.00010b.r2.6AG1019440.1">
    <property type="protein sequence ID" value="AVESA.00010b.r2.6AG1019440.1.CDS"/>
    <property type="gene ID" value="AVESA.00010b.r2.6AG1019440"/>
</dbReference>
<reference evidence="1" key="2">
    <citation type="submission" date="2025-09" db="UniProtKB">
        <authorList>
            <consortium name="EnsemblPlants"/>
        </authorList>
    </citation>
    <scope>IDENTIFICATION</scope>
</reference>
<dbReference type="Proteomes" id="UP001732700">
    <property type="component" value="Chromosome 6A"/>
</dbReference>
<evidence type="ECO:0000313" key="1">
    <source>
        <dbReference type="EnsemblPlants" id="AVESA.00010b.r2.6AG1019440.1.CDS"/>
    </source>
</evidence>
<proteinExistence type="predicted"/>
<reference evidence="1" key="1">
    <citation type="submission" date="2021-05" db="EMBL/GenBank/DDBJ databases">
        <authorList>
            <person name="Scholz U."/>
            <person name="Mascher M."/>
            <person name="Fiebig A."/>
        </authorList>
    </citation>
    <scope>NUCLEOTIDE SEQUENCE [LARGE SCALE GENOMIC DNA]</scope>
</reference>
<evidence type="ECO:0000313" key="2">
    <source>
        <dbReference type="Proteomes" id="UP001732700"/>
    </source>
</evidence>
<sequence>MEEHQIPASGIYTVANPPNLEELDVQMDIELLKHTADNHIEKVSRAVPPTNPRGVVKTGKVAKANNSGKIAENSTSKRVIYIVAGDDGSHVPTLRRVALHGEKASKSDAKTIAAACNLIEGAVGKQPVRRGTVHLNSDIYQEQSTDVIDEDAERILAVKFEKSTNSADHSLQNAEEQNSLHAIMESNEISSSDTSSESDLESSSGSESEKEAGKFFYPTSDVLDIPKLPKVGMKFPTLEDAHEFYNTYALQTGFVATRGRNYKRQKFQLDCNRSGKGRLIDNSKRKRKRKRNIIEKTNCQAKVIVKLTKGQWEFTAVQNEHNHPLFPSRSFTRFLMSQKHMSAEERSFSRVLQQSRVPPRKILKIIRRMRDSFGRTPSEEKYASNIQPAEQRRKANSDVEKTLNHFMDLQLRDPCFFYNMQKDGDNIVRSIFWTDARSRMDYEIFGDVLSFDTTCSTNRHNMPFTPIIGINNYGRTIVLGCALLQDHSTGTYKWMLETFLQEVGGNMPRVIITNQDESMAKAIAEVMPQVRHRFCKWDVMGKAQEKLAAFMASRGNIKGELDNLVDNSLTETEFEEGWNALIERYDASENEYLQFMWQTRKNWSPVYFREDFYPFVASAGGSQGTISLFKENVLPKDRIEKFIEKYEEIQDMILKMEEEDGLQSGTEPSCFSLQPIERHAAHIYTRQIFLKVQRELLHSTAFKVQEIQRDTLYRLDKVFNYENPEYDRNSFEVLVDPGTNAFNCQCAKFSRDGILCCHIFRLFTQFGIDEIPEKYIVPRWTDKYKDDQLKQYNEKCVEIQQSENTMRYAMLMSKVSGIGKQICGDGAKCNMFMLELDKIQEKMAVMMIENPENNHS</sequence>